<reference evidence="6" key="3">
    <citation type="submission" date="2025-09" db="UniProtKB">
        <authorList>
            <consortium name="Ensembl"/>
        </authorList>
    </citation>
    <scope>IDENTIFICATION</scope>
</reference>
<dbReference type="InterPro" id="IPR029028">
    <property type="entry name" value="Alpha/beta_knot_MTases"/>
</dbReference>
<dbReference type="GeneTree" id="ENSGT00940000164902"/>
<dbReference type="InterPro" id="IPR029026">
    <property type="entry name" value="tRNA_m1G_MTases_N"/>
</dbReference>
<dbReference type="GO" id="GO:0005737">
    <property type="term" value="C:cytoplasm"/>
    <property type="evidence" value="ECO:0007669"/>
    <property type="project" value="UniProtKB-ARBA"/>
</dbReference>
<dbReference type="SUPFAM" id="SSF55315">
    <property type="entry name" value="L30e-like"/>
    <property type="match status" value="1"/>
</dbReference>
<dbReference type="GO" id="GO:0008173">
    <property type="term" value="F:RNA methyltransferase activity"/>
    <property type="evidence" value="ECO:0007669"/>
    <property type="project" value="InterPro"/>
</dbReference>
<feature type="domain" description="RNA 2-O ribose methyltransferase substrate binding" evidence="5">
    <location>
        <begin position="54"/>
        <end position="125"/>
    </location>
</feature>
<dbReference type="Gene3D" id="3.40.1280.10">
    <property type="match status" value="1"/>
</dbReference>
<dbReference type="InterPro" id="IPR013123">
    <property type="entry name" value="SpoU_subst-bd"/>
</dbReference>
<name>A0A670KPT1_PODMU</name>
<dbReference type="Pfam" id="PF22435">
    <property type="entry name" value="MRM3-like_sub_bind"/>
    <property type="match status" value="1"/>
</dbReference>
<dbReference type="PANTHER" id="PTHR43191:SF2">
    <property type="entry name" value="RRNA METHYLTRANSFERASE 3, MITOCHONDRIAL"/>
    <property type="match status" value="1"/>
</dbReference>
<reference evidence="6 7" key="1">
    <citation type="journal article" date="2019" name="Proc. Natl. Acad. Sci. U.S.A.">
        <title>Regulatory changes in pterin and carotenoid genes underlie balanced color polymorphisms in the wall lizard.</title>
        <authorList>
            <person name="Andrade P."/>
            <person name="Pinho C."/>
            <person name="Perez I de Lanuza G."/>
            <person name="Afonso S."/>
            <person name="Brejcha J."/>
            <person name="Rubin C.J."/>
            <person name="Wallerman O."/>
            <person name="Pereira P."/>
            <person name="Sabatino S.J."/>
            <person name="Bellati A."/>
            <person name="Pellitteri-Rosa D."/>
            <person name="Bosakova Z."/>
            <person name="Bunikis I."/>
            <person name="Carretero M.A."/>
            <person name="Feiner N."/>
            <person name="Marsik P."/>
            <person name="Pauperio F."/>
            <person name="Salvi D."/>
            <person name="Soler L."/>
            <person name="While G.M."/>
            <person name="Uller T."/>
            <person name="Font E."/>
            <person name="Andersson L."/>
            <person name="Carneiro M."/>
        </authorList>
    </citation>
    <scope>NUCLEOTIDE SEQUENCE</scope>
</reference>
<dbReference type="Ensembl" id="ENSPMRT00000039347.1">
    <property type="protein sequence ID" value="ENSPMRP00000037162.1"/>
    <property type="gene ID" value="ENSPMRG00000023912.1"/>
</dbReference>
<evidence type="ECO:0000256" key="2">
    <source>
        <dbReference type="ARBA" id="ARBA00022552"/>
    </source>
</evidence>
<protein>
    <recommendedName>
        <fullName evidence="5">RNA 2-O ribose methyltransferase substrate binding domain-containing protein</fullName>
    </recommendedName>
</protein>
<dbReference type="SUPFAM" id="SSF75217">
    <property type="entry name" value="alpha/beta knot"/>
    <property type="match status" value="1"/>
</dbReference>
<dbReference type="GO" id="GO:0032259">
    <property type="term" value="P:methylation"/>
    <property type="evidence" value="ECO:0007669"/>
    <property type="project" value="UniProtKB-KW"/>
</dbReference>
<dbReference type="InterPro" id="IPR029064">
    <property type="entry name" value="Ribosomal_eL30-like_sf"/>
</dbReference>
<evidence type="ECO:0000256" key="4">
    <source>
        <dbReference type="ARBA" id="ARBA00022679"/>
    </source>
</evidence>
<keyword evidence="4" id="KW-0808">Transferase</keyword>
<accession>A0A670KPT1</accession>
<evidence type="ECO:0000259" key="5">
    <source>
        <dbReference type="SMART" id="SM00967"/>
    </source>
</evidence>
<dbReference type="OMA" id="FLKFHKY"/>
<keyword evidence="7" id="KW-1185">Reference proteome</keyword>
<dbReference type="InterPro" id="IPR051259">
    <property type="entry name" value="rRNA_Methyltransferase"/>
</dbReference>
<evidence type="ECO:0000313" key="6">
    <source>
        <dbReference type="Ensembl" id="ENSPMRP00000037162.1"/>
    </source>
</evidence>
<dbReference type="GO" id="GO:0006364">
    <property type="term" value="P:rRNA processing"/>
    <property type="evidence" value="ECO:0007669"/>
    <property type="project" value="UniProtKB-KW"/>
</dbReference>
<dbReference type="InterPro" id="IPR001537">
    <property type="entry name" value="SpoU_MeTrfase"/>
</dbReference>
<organism evidence="6 7">
    <name type="scientific">Podarcis muralis</name>
    <name type="common">Wall lizard</name>
    <name type="synonym">Lacerta muralis</name>
    <dbReference type="NCBI Taxonomy" id="64176"/>
    <lineage>
        <taxon>Eukaryota</taxon>
        <taxon>Metazoa</taxon>
        <taxon>Chordata</taxon>
        <taxon>Craniata</taxon>
        <taxon>Vertebrata</taxon>
        <taxon>Euteleostomi</taxon>
        <taxon>Lepidosauria</taxon>
        <taxon>Squamata</taxon>
        <taxon>Bifurcata</taxon>
        <taxon>Unidentata</taxon>
        <taxon>Episquamata</taxon>
        <taxon>Laterata</taxon>
        <taxon>Lacertibaenia</taxon>
        <taxon>Lacertidae</taxon>
        <taxon>Podarcis</taxon>
    </lineage>
</organism>
<dbReference type="Gene3D" id="3.30.1330.30">
    <property type="match status" value="1"/>
</dbReference>
<reference evidence="6" key="2">
    <citation type="submission" date="2025-08" db="UniProtKB">
        <authorList>
            <consortium name="Ensembl"/>
        </authorList>
    </citation>
    <scope>IDENTIFICATION</scope>
</reference>
<dbReference type="AlphaFoldDB" id="A0A670KPT1"/>
<comment type="similarity">
    <text evidence="1">Belongs to the class IV-like SAM-binding methyltransferase superfamily. RNA methyltransferase TrmH family.</text>
</comment>
<evidence type="ECO:0000256" key="3">
    <source>
        <dbReference type="ARBA" id="ARBA00022603"/>
    </source>
</evidence>
<dbReference type="SMART" id="SM00967">
    <property type="entry name" value="SpoU_sub_bind"/>
    <property type="match status" value="1"/>
</dbReference>
<dbReference type="Pfam" id="PF00588">
    <property type="entry name" value="SpoU_methylase"/>
    <property type="match status" value="2"/>
</dbReference>
<evidence type="ECO:0000256" key="1">
    <source>
        <dbReference type="ARBA" id="ARBA00007228"/>
    </source>
</evidence>
<evidence type="ECO:0000313" key="7">
    <source>
        <dbReference type="Proteomes" id="UP000472272"/>
    </source>
</evidence>
<proteinExistence type="inferred from homology"/>
<keyword evidence="3" id="KW-0489">Methyltransferase</keyword>
<dbReference type="InterPro" id="IPR053888">
    <property type="entry name" value="MRM3-like_sub_bind"/>
</dbReference>
<dbReference type="PANTHER" id="PTHR43191">
    <property type="entry name" value="RRNA METHYLTRANSFERASE 3"/>
    <property type="match status" value="1"/>
</dbReference>
<dbReference type="Proteomes" id="UP000472272">
    <property type="component" value="Chromosome 15"/>
</dbReference>
<dbReference type="CDD" id="cd18106">
    <property type="entry name" value="SpoU-like_RNMTL1"/>
    <property type="match status" value="1"/>
</dbReference>
<sequence>MVKRAGKAVQLPNITFVNQPGEEKFVGLTDLFLCSKVVTLAKSRSFRERHGKILLEGRRLIADALAAGAIPQTLFFSAIEHLKELPLDKLKGVSLVKVKFEDLKTWSDVITSQGVIGIFSRPDHAKMAYPEVQREHALPLSLICDNIRDPGNMGTLLRSAAGAGCSRVLLLKGCVDAWEPKVLRAGMGAHFRLSILSNLDWGVLPSYLLPDSCVHVADCSQAQATPAVAQNAASHGWVSRPYNLKAKPALQDWDRDLDGSEDERQESGRLEVQPYSEPWMEGPATAVVIGGETHGVSTEARQLAQSTGGKRLVIPVVPGVDSLNCAMAASILLFEGKRQVKLSEAGRNPEKQQLSRDIPE</sequence>
<dbReference type="GO" id="GO:0003723">
    <property type="term" value="F:RNA binding"/>
    <property type="evidence" value="ECO:0007669"/>
    <property type="project" value="InterPro"/>
</dbReference>
<keyword evidence="2" id="KW-0698">rRNA processing</keyword>